<dbReference type="AlphaFoldDB" id="A0A8J6JUC5"/>
<proteinExistence type="predicted"/>
<accession>A0A8J6JUC5</accession>
<organism evidence="2 3">
    <name type="scientific">Eleutherodactylus coqui</name>
    <name type="common">Puerto Rican coqui</name>
    <dbReference type="NCBI Taxonomy" id="57060"/>
    <lineage>
        <taxon>Eukaryota</taxon>
        <taxon>Metazoa</taxon>
        <taxon>Chordata</taxon>
        <taxon>Craniata</taxon>
        <taxon>Vertebrata</taxon>
        <taxon>Euteleostomi</taxon>
        <taxon>Amphibia</taxon>
        <taxon>Batrachia</taxon>
        <taxon>Anura</taxon>
        <taxon>Neobatrachia</taxon>
        <taxon>Hyloidea</taxon>
        <taxon>Eleutherodactylidae</taxon>
        <taxon>Eleutherodactylinae</taxon>
        <taxon>Eleutherodactylus</taxon>
        <taxon>Eleutherodactylus</taxon>
    </lineage>
</organism>
<evidence type="ECO:0000313" key="3">
    <source>
        <dbReference type="Proteomes" id="UP000770717"/>
    </source>
</evidence>
<evidence type="ECO:0000313" key="2">
    <source>
        <dbReference type="EMBL" id="KAG9471903.1"/>
    </source>
</evidence>
<dbReference type="Proteomes" id="UP000770717">
    <property type="component" value="Unassembled WGS sequence"/>
</dbReference>
<reference evidence="2" key="1">
    <citation type="thesis" date="2020" institute="ProQuest LLC" country="789 East Eisenhower Parkway, Ann Arbor, MI, USA">
        <title>Comparative Genomics and Chromosome Evolution.</title>
        <authorList>
            <person name="Mudd A.B."/>
        </authorList>
    </citation>
    <scope>NUCLEOTIDE SEQUENCE</scope>
    <source>
        <strain evidence="2">HN-11 Male</strain>
        <tissue evidence="2">Kidney and liver</tissue>
    </source>
</reference>
<feature type="region of interest" description="Disordered" evidence="1">
    <location>
        <begin position="47"/>
        <end position="67"/>
    </location>
</feature>
<gene>
    <name evidence="2" type="ORF">GDO78_022330</name>
</gene>
<sequence>MRLQNLHFPLWRSEFFFLFPGLAERSAALRCSSAEYRHRRNTLISGTRTTATGNGQNPLIEDSQTSGCRRKRTAKLHNVSVPSVSIDTDIRATSAVSI</sequence>
<evidence type="ECO:0000256" key="1">
    <source>
        <dbReference type="SAM" id="MobiDB-lite"/>
    </source>
</evidence>
<name>A0A8J6JUC5_ELECQ</name>
<dbReference type="EMBL" id="WNTK01000092">
    <property type="protein sequence ID" value="KAG9471903.1"/>
    <property type="molecule type" value="Genomic_DNA"/>
</dbReference>
<keyword evidence="3" id="KW-1185">Reference proteome</keyword>
<protein>
    <submittedName>
        <fullName evidence="2">Uncharacterized protein</fullName>
    </submittedName>
</protein>
<comment type="caution">
    <text evidence="2">The sequence shown here is derived from an EMBL/GenBank/DDBJ whole genome shotgun (WGS) entry which is preliminary data.</text>
</comment>